<dbReference type="Proteomes" id="UP000192320">
    <property type="component" value="Unassembled WGS sequence"/>
</dbReference>
<dbReference type="InterPro" id="IPR050447">
    <property type="entry name" value="Erg6_SMT_methyltransf"/>
</dbReference>
<organism evidence="2 3">
    <name type="scientific">Mycolicibacter minnesotensis</name>
    <dbReference type="NCBI Taxonomy" id="1118379"/>
    <lineage>
        <taxon>Bacteria</taxon>
        <taxon>Bacillati</taxon>
        <taxon>Actinomycetota</taxon>
        <taxon>Actinomycetes</taxon>
        <taxon>Mycobacteriales</taxon>
        <taxon>Mycobacteriaceae</taxon>
        <taxon>Mycolicibacter</taxon>
    </lineage>
</organism>
<reference evidence="2 3" key="1">
    <citation type="submission" date="2017-02" db="EMBL/GenBank/DDBJ databases">
        <title>The new phylogeny of genus Mycobacterium.</title>
        <authorList>
            <person name="Tortoli E."/>
            <person name="Trovato A."/>
            <person name="Cirillo D.M."/>
        </authorList>
    </citation>
    <scope>NUCLEOTIDE SEQUENCE [LARGE SCALE GENOMIC DNA]</scope>
    <source>
        <strain evidence="2 3">DSM 45633</strain>
    </source>
</reference>
<dbReference type="OrthoDB" id="9769602at2"/>
<sequence>MPDLPYFDLLIDDRPSRGELSQLWKDQVHWGYWETPNSADGTLADYVAAMELMNGVLLEAGRVADGQNLLDVGCGFGGTIRQINDTHSDMDLTGLNIDPRQLAAAKAVSTPAEGNTIAWFEGDACRLPFEDNSFDRILAVECIFHFPSREKFLVEAARVLKPGGYLAVSDFVPIMMFFGKTPIWLAIRSRIAKSYGTLGSVPLRSYKNMGARAGLRLETSRNIRKQTLPTYPFLLKFFRAHESADIRKTMIVGTRWMNWLSKLGLLQYQVYTFHKPE</sequence>
<proteinExistence type="predicted"/>
<dbReference type="InterPro" id="IPR029063">
    <property type="entry name" value="SAM-dependent_MTases_sf"/>
</dbReference>
<dbReference type="EMBL" id="MVHZ01000003">
    <property type="protein sequence ID" value="ORB03256.1"/>
    <property type="molecule type" value="Genomic_DNA"/>
</dbReference>
<name>A0A7I7RBU2_9MYCO</name>
<keyword evidence="3" id="KW-1185">Reference proteome</keyword>
<dbReference type="AlphaFoldDB" id="A0A7I7RBU2"/>
<dbReference type="InterPro" id="IPR013216">
    <property type="entry name" value="Methyltransf_11"/>
</dbReference>
<gene>
    <name evidence="2" type="ORF">BST33_04795</name>
</gene>
<keyword evidence="1" id="KW-0808">Transferase</keyword>
<comment type="caution">
    <text evidence="2">The sequence shown here is derived from an EMBL/GenBank/DDBJ whole genome shotgun (WGS) entry which is preliminary data.</text>
</comment>
<dbReference type="Gene3D" id="3.40.50.150">
    <property type="entry name" value="Vaccinia Virus protein VP39"/>
    <property type="match status" value="1"/>
</dbReference>
<dbReference type="PANTHER" id="PTHR44068:SF11">
    <property type="entry name" value="GERANYL DIPHOSPHATE 2-C-METHYLTRANSFERASE"/>
    <property type="match status" value="1"/>
</dbReference>
<dbReference type="GO" id="GO:0008757">
    <property type="term" value="F:S-adenosylmethionine-dependent methyltransferase activity"/>
    <property type="evidence" value="ECO:0007669"/>
    <property type="project" value="InterPro"/>
</dbReference>
<evidence type="ECO:0000313" key="2">
    <source>
        <dbReference type="EMBL" id="ORB03256.1"/>
    </source>
</evidence>
<dbReference type="Pfam" id="PF08241">
    <property type="entry name" value="Methyltransf_11"/>
    <property type="match status" value="1"/>
</dbReference>
<dbReference type="CDD" id="cd02440">
    <property type="entry name" value="AdoMet_MTases"/>
    <property type="match status" value="1"/>
</dbReference>
<dbReference type="SUPFAM" id="SSF53335">
    <property type="entry name" value="S-adenosyl-L-methionine-dependent methyltransferases"/>
    <property type="match status" value="1"/>
</dbReference>
<accession>A0A7I7RBU2</accession>
<dbReference type="PANTHER" id="PTHR44068">
    <property type="entry name" value="ZGC:194242"/>
    <property type="match status" value="1"/>
</dbReference>
<dbReference type="RefSeq" id="WP_083023302.1">
    <property type="nucleotide sequence ID" value="NZ_AP022589.1"/>
</dbReference>
<protein>
    <submittedName>
        <fullName evidence="2">Methyltransferase type 11</fullName>
    </submittedName>
</protein>
<evidence type="ECO:0000313" key="3">
    <source>
        <dbReference type="Proteomes" id="UP000192320"/>
    </source>
</evidence>
<evidence type="ECO:0000256" key="1">
    <source>
        <dbReference type="ARBA" id="ARBA00022679"/>
    </source>
</evidence>
<dbReference type="GO" id="GO:0032259">
    <property type="term" value="P:methylation"/>
    <property type="evidence" value="ECO:0007669"/>
    <property type="project" value="UniProtKB-KW"/>
</dbReference>
<keyword evidence="2" id="KW-0489">Methyltransferase</keyword>